<name>A0A382JRM7_9ZZZZ</name>
<dbReference type="EMBL" id="UINC01075828">
    <property type="protein sequence ID" value="SVC14396.1"/>
    <property type="molecule type" value="Genomic_DNA"/>
</dbReference>
<protein>
    <recommendedName>
        <fullName evidence="2">Cell division protein FtsL</fullName>
    </recommendedName>
</protein>
<dbReference type="AlphaFoldDB" id="A0A382JRM7"/>
<organism evidence="1">
    <name type="scientific">marine metagenome</name>
    <dbReference type="NCBI Taxonomy" id="408172"/>
    <lineage>
        <taxon>unclassified sequences</taxon>
        <taxon>metagenomes</taxon>
        <taxon>ecological metagenomes</taxon>
    </lineage>
</organism>
<evidence type="ECO:0000313" key="1">
    <source>
        <dbReference type="EMBL" id="SVC14396.1"/>
    </source>
</evidence>
<evidence type="ECO:0008006" key="2">
    <source>
        <dbReference type="Google" id="ProtNLM"/>
    </source>
</evidence>
<reference evidence="1" key="1">
    <citation type="submission" date="2018-05" db="EMBL/GenBank/DDBJ databases">
        <authorList>
            <person name="Lanie J.A."/>
            <person name="Ng W.-L."/>
            <person name="Kazmierczak K.M."/>
            <person name="Andrzejewski T.M."/>
            <person name="Davidsen T.M."/>
            <person name="Wayne K.J."/>
            <person name="Tettelin H."/>
            <person name="Glass J.I."/>
            <person name="Rusch D."/>
            <person name="Podicherti R."/>
            <person name="Tsui H.-C.T."/>
            <person name="Winkler M.E."/>
        </authorList>
    </citation>
    <scope>NUCLEOTIDE SEQUENCE</scope>
</reference>
<gene>
    <name evidence="1" type="ORF">METZ01_LOCUS267250</name>
</gene>
<proteinExistence type="predicted"/>
<accession>A0A382JRM7</accession>
<sequence length="96" mass="10532">MNWILGDWIRILVVTGLVGATTGYVWVKVQISETAMGVVQARRASEVLREERSKLQAAVDLVQRPGIVRERALRELNMIDPTALTTTELIIGGGSS</sequence>